<dbReference type="RefSeq" id="WP_182574549.1">
    <property type="nucleotide sequence ID" value="NZ_JACJHY010000015.1"/>
</dbReference>
<keyword evidence="1" id="KW-0472">Membrane</keyword>
<evidence type="ECO:0000313" key="3">
    <source>
        <dbReference type="Proteomes" id="UP000587524"/>
    </source>
</evidence>
<proteinExistence type="predicted"/>
<accession>A0ABR6C9K3</accession>
<keyword evidence="1" id="KW-1133">Transmembrane helix</keyword>
<organism evidence="2 3">
    <name type="scientific">Aminobacter ciceronei</name>
    <dbReference type="NCBI Taxonomy" id="150723"/>
    <lineage>
        <taxon>Bacteria</taxon>
        <taxon>Pseudomonadati</taxon>
        <taxon>Pseudomonadota</taxon>
        <taxon>Alphaproteobacteria</taxon>
        <taxon>Hyphomicrobiales</taxon>
        <taxon>Phyllobacteriaceae</taxon>
        <taxon>Aminobacter</taxon>
    </lineage>
</organism>
<keyword evidence="3" id="KW-1185">Reference proteome</keyword>
<feature type="transmembrane region" description="Helical" evidence="1">
    <location>
        <begin position="21"/>
        <end position="43"/>
    </location>
</feature>
<evidence type="ECO:0000256" key="1">
    <source>
        <dbReference type="SAM" id="Phobius"/>
    </source>
</evidence>
<keyword evidence="1" id="KW-0812">Transmembrane</keyword>
<reference evidence="2 3" key="1">
    <citation type="submission" date="2020-08" db="EMBL/GenBank/DDBJ databases">
        <title>Genomic Encyclopedia of Type Strains, Phase IV (KMG-IV): sequencing the most valuable type-strain genomes for metagenomic binning, comparative biology and taxonomic classification.</title>
        <authorList>
            <person name="Goeker M."/>
        </authorList>
    </citation>
    <scope>NUCLEOTIDE SEQUENCE [LARGE SCALE GENOMIC DNA]</scope>
    <source>
        <strain evidence="2 3">DSM 17455</strain>
    </source>
</reference>
<dbReference type="EMBL" id="JACJHZ010000015">
    <property type="protein sequence ID" value="MBA9021270.1"/>
    <property type="molecule type" value="Genomic_DNA"/>
</dbReference>
<dbReference type="Proteomes" id="UP000587524">
    <property type="component" value="Unassembled WGS sequence"/>
</dbReference>
<evidence type="ECO:0000313" key="2">
    <source>
        <dbReference type="EMBL" id="MBA9021270.1"/>
    </source>
</evidence>
<comment type="caution">
    <text evidence="2">The sequence shown here is derived from an EMBL/GenBank/DDBJ whole genome shotgun (WGS) entry which is preliminary data.</text>
</comment>
<sequence>MTMFDRQDYLYQYSDPKGDEGFGKVFAIVICFVFFLGALQVAYETVSGWYQNFMQWSSETLAFLAGFWPF</sequence>
<name>A0ABR6C9K3_9HYPH</name>
<gene>
    <name evidence="2" type="ORF">HNQ97_003276</name>
</gene>
<protein>
    <submittedName>
        <fullName evidence="2">Uncharacterized protein</fullName>
    </submittedName>
</protein>